<dbReference type="OrthoDB" id="3268560at2759"/>
<evidence type="ECO:0000313" key="3">
    <source>
        <dbReference type="EMBL" id="EGO21053.1"/>
    </source>
</evidence>
<dbReference type="RefSeq" id="XP_007322010.1">
    <property type="nucleotide sequence ID" value="XM_007321948.1"/>
</dbReference>
<accession>F8P6I6</accession>
<feature type="compositionally biased region" description="Low complexity" evidence="1">
    <location>
        <begin position="104"/>
        <end position="119"/>
    </location>
</feature>
<feature type="region of interest" description="Disordered" evidence="1">
    <location>
        <begin position="1"/>
        <end position="119"/>
    </location>
</feature>
<dbReference type="InterPro" id="IPR013177">
    <property type="entry name" value="Ribosomal_mS38_C"/>
</dbReference>
<dbReference type="GeneID" id="18820679"/>
<feature type="domain" description="Ribosomal protein mS38 C-terminal" evidence="2">
    <location>
        <begin position="256"/>
        <end position="277"/>
    </location>
</feature>
<feature type="non-terminal residue" evidence="3">
    <location>
        <position position="298"/>
    </location>
</feature>
<evidence type="ECO:0000259" key="2">
    <source>
        <dbReference type="Pfam" id="PF08213"/>
    </source>
</evidence>
<reference evidence="3" key="1">
    <citation type="submission" date="2011-04" db="EMBL/GenBank/DDBJ databases">
        <title>Evolution of plant cell wall degrading machinery underlies the functional diversity of forest fungi.</title>
        <authorList>
            <consortium name="US DOE Joint Genome Institute (JGI-PGF)"/>
            <person name="Eastwood D.C."/>
            <person name="Floudas D."/>
            <person name="Binder M."/>
            <person name="Majcherczyk A."/>
            <person name="Schneider P."/>
            <person name="Aerts A."/>
            <person name="Asiegbu F.O."/>
            <person name="Baker S.E."/>
            <person name="Barry K."/>
            <person name="Bendiksby M."/>
            <person name="Blumentritt M."/>
            <person name="Coutinho P.M."/>
            <person name="Cullen D."/>
            <person name="Cullen D."/>
            <person name="Gathman A."/>
            <person name="Goodell B."/>
            <person name="Henrissat B."/>
            <person name="Ihrmark K."/>
            <person name="Kauserud H."/>
            <person name="Kohler A."/>
            <person name="LaButti K."/>
            <person name="Lapidus A."/>
            <person name="Lavin J.L."/>
            <person name="Lee Y.-H."/>
            <person name="Lindquist E."/>
            <person name="Lilly W."/>
            <person name="Lucas S."/>
            <person name="Morin E."/>
            <person name="Murat C."/>
            <person name="Oguiza J.A."/>
            <person name="Park J."/>
            <person name="Pisabarro A.G."/>
            <person name="Riley R."/>
            <person name="Rosling A."/>
            <person name="Salamov A."/>
            <person name="Schmidt O."/>
            <person name="Schmutz J."/>
            <person name="Skrede I."/>
            <person name="Stenlid J."/>
            <person name="Wiebenga A."/>
            <person name="Xie X."/>
            <person name="Kues U."/>
            <person name="Hibbett D.S."/>
            <person name="Hoffmeister D."/>
            <person name="Hogberg N."/>
            <person name="Martin F."/>
            <person name="Grigoriev I.V."/>
            <person name="Watkinson S.C."/>
        </authorList>
    </citation>
    <scope>NUCLEOTIDE SEQUENCE</scope>
    <source>
        <strain evidence="3">S7.9</strain>
    </source>
</reference>
<name>F8P6I6_SERL9</name>
<dbReference type="EMBL" id="GL945439">
    <property type="protein sequence ID" value="EGO21053.1"/>
    <property type="molecule type" value="Genomic_DNA"/>
</dbReference>
<dbReference type="Proteomes" id="UP000008064">
    <property type="component" value="Unassembled WGS sequence"/>
</dbReference>
<dbReference type="KEGG" id="sla:SERLADRAFT_475705"/>
<proteinExistence type="predicted"/>
<feature type="compositionally biased region" description="Low complexity" evidence="1">
    <location>
        <begin position="13"/>
        <end position="25"/>
    </location>
</feature>
<organism>
    <name type="scientific">Serpula lacrymans var. lacrymans (strain S7.9)</name>
    <name type="common">Dry rot fungus</name>
    <dbReference type="NCBI Taxonomy" id="578457"/>
    <lineage>
        <taxon>Eukaryota</taxon>
        <taxon>Fungi</taxon>
        <taxon>Dikarya</taxon>
        <taxon>Basidiomycota</taxon>
        <taxon>Agaricomycotina</taxon>
        <taxon>Agaricomycetes</taxon>
        <taxon>Agaricomycetidae</taxon>
        <taxon>Boletales</taxon>
        <taxon>Coniophorineae</taxon>
        <taxon>Serpulaceae</taxon>
        <taxon>Serpula</taxon>
    </lineage>
</organism>
<protein>
    <recommendedName>
        <fullName evidence="2">Ribosomal protein mS38 C-terminal domain-containing protein</fullName>
    </recommendedName>
</protein>
<feature type="compositionally biased region" description="Low complexity" evidence="1">
    <location>
        <begin position="54"/>
        <end position="63"/>
    </location>
</feature>
<dbReference type="HOGENOM" id="CLU_069668_0_0_1"/>
<dbReference type="Pfam" id="PF08213">
    <property type="entry name" value="COX24_C"/>
    <property type="match status" value="1"/>
</dbReference>
<evidence type="ECO:0000256" key="1">
    <source>
        <dbReference type="SAM" id="MobiDB-lite"/>
    </source>
</evidence>
<dbReference type="AlphaFoldDB" id="F8P6I6"/>
<gene>
    <name evidence="3" type="ORF">SERLADRAFT_475705</name>
</gene>
<sequence>MSFVARLLQPAPASRRAYSSFFSSKSGGGGRYFNSAKPPKPAVTAGKGKVENTNSSVAASESANGGGNGSNNKIKVGGAEENSSAQAPPAPNPIDAASPSSRLGSGNPSPVPSSPAFSAQHSLPIHPTIASQDYKLHQFFSLHRPLLLLAQPTSAIFESPPFPPSAFTFNAEAKENIEKAPSPPLQFRTLDDPPEASFESDADTARQLAHTLVMNRVGGTISWQDALSRLGLDKDVPVERAALAKEWAKEWETVYADSTKRKRRRKMKKHKLKKRRRFAISAAPGLIVVTLGCVRISL</sequence>